<proteinExistence type="predicted"/>
<name>A0A0M0JT96_9EUKA</name>
<evidence type="ECO:0000313" key="2">
    <source>
        <dbReference type="Proteomes" id="UP000037460"/>
    </source>
</evidence>
<evidence type="ECO:0000313" key="1">
    <source>
        <dbReference type="EMBL" id="KOO29735.1"/>
    </source>
</evidence>
<protein>
    <submittedName>
        <fullName evidence="1">Uncharacterized protein</fullName>
    </submittedName>
</protein>
<dbReference type="Proteomes" id="UP000037460">
    <property type="component" value="Unassembled WGS sequence"/>
</dbReference>
<accession>A0A0M0JT96</accession>
<keyword evidence="2" id="KW-1185">Reference proteome</keyword>
<organism evidence="1 2">
    <name type="scientific">Chrysochromulina tobinii</name>
    <dbReference type="NCBI Taxonomy" id="1460289"/>
    <lineage>
        <taxon>Eukaryota</taxon>
        <taxon>Haptista</taxon>
        <taxon>Haptophyta</taxon>
        <taxon>Prymnesiophyceae</taxon>
        <taxon>Prymnesiales</taxon>
        <taxon>Chrysochromulinaceae</taxon>
        <taxon>Chrysochromulina</taxon>
    </lineage>
</organism>
<sequence>MRRAQKGAGSDVFEIKDFSVSTPWEAFVVALEEAVRAWLDGRVWLATKEHPQLLPCIEHELEHEGGQRYVLSLHGNPHVARTTSRTGGTAIELPRFMVEMLDPSSDFSSESFSTDTSERLRRWFGLHAFIVLTPRDVPVLDAREMTLMQSALCVALTSCERPDLPCFVLHDVTEAHVYGRALAAWPTLGCRFDVELLKAAEIR</sequence>
<comment type="caution">
    <text evidence="1">The sequence shown here is derived from an EMBL/GenBank/DDBJ whole genome shotgun (WGS) entry which is preliminary data.</text>
</comment>
<gene>
    <name evidence="1" type="ORF">Ctob_011731</name>
</gene>
<dbReference type="EMBL" id="JWZX01002370">
    <property type="protein sequence ID" value="KOO29735.1"/>
    <property type="molecule type" value="Genomic_DNA"/>
</dbReference>
<reference evidence="2" key="1">
    <citation type="journal article" date="2015" name="PLoS Genet.">
        <title>Genome Sequence and Transcriptome Analyses of Chrysochromulina tobin: Metabolic Tools for Enhanced Algal Fitness in the Prominent Order Prymnesiales (Haptophyceae).</title>
        <authorList>
            <person name="Hovde B.T."/>
            <person name="Deodato C.R."/>
            <person name="Hunsperger H.M."/>
            <person name="Ryken S.A."/>
            <person name="Yost W."/>
            <person name="Jha R.K."/>
            <person name="Patterson J."/>
            <person name="Monnat R.J. Jr."/>
            <person name="Barlow S.B."/>
            <person name="Starkenburg S.R."/>
            <person name="Cattolico R.A."/>
        </authorList>
    </citation>
    <scope>NUCLEOTIDE SEQUENCE</scope>
    <source>
        <strain evidence="2">CCMP291</strain>
    </source>
</reference>
<dbReference type="AlphaFoldDB" id="A0A0M0JT96"/>